<evidence type="ECO:0000313" key="3">
    <source>
        <dbReference type="Proteomes" id="UP000232638"/>
    </source>
</evidence>
<dbReference type="Pfam" id="PF01944">
    <property type="entry name" value="SpoIIM"/>
    <property type="match status" value="1"/>
</dbReference>
<dbReference type="PANTHER" id="PTHR35337:SF1">
    <property type="entry name" value="SLR1478 PROTEIN"/>
    <property type="match status" value="1"/>
</dbReference>
<sequence length="340" mass="36118">MRQGPFEASRAAAWADYRSLLTALEGRGRDPSPVLPLARFPALYRRLCADYALARARRYAPGLIAELHDLVRRGYPHLYRRRNAWWALALGFMAAGFPRTLRRQARVCALAAALFFLPLLVMGLACWQDGELIYSLMDSAQVAELESLYDPDGGRPGRGPERQADTDFMMFGFYVMNNIGIGFRTFGAGLLLGLGSVLILISNGLMIGATAGHLTRLGFGPVFWPFVSGHGPFELTAIVICGAAGLLLGRALIAPGRLTRLAALRANARDAAVLVGGAALMLLLAAVVEAFWSASGAAAGVKYAVGVLGWVAVMAYFALAGRVDGGAGPVRGGSGDDHGP</sequence>
<dbReference type="PANTHER" id="PTHR35337">
    <property type="entry name" value="SLR1478 PROTEIN"/>
    <property type="match status" value="1"/>
</dbReference>
<keyword evidence="1" id="KW-0472">Membrane</keyword>
<dbReference type="InterPro" id="IPR002798">
    <property type="entry name" value="SpoIIM-like"/>
</dbReference>
<keyword evidence="1" id="KW-0812">Transmembrane</keyword>
<gene>
    <name evidence="2" type="ORF">THSYN_27725</name>
</gene>
<evidence type="ECO:0000313" key="2">
    <source>
        <dbReference type="EMBL" id="AUB84352.1"/>
    </source>
</evidence>
<dbReference type="OrthoDB" id="9792847at2"/>
<dbReference type="RefSeq" id="WP_100922008.1">
    <property type="nucleotide sequence ID" value="NZ_CP020370.1"/>
</dbReference>
<reference evidence="2 3" key="1">
    <citation type="submission" date="2017-03" db="EMBL/GenBank/DDBJ databases">
        <title>Complete genome sequence of Candidatus 'Thiodictyon syntrophicum' sp. nov. strain Cad16T, a photolithoautotroph purple sulfur bacterium isolated from an alpine meromictic lake.</title>
        <authorList>
            <person name="Luedin S.M."/>
            <person name="Pothier J.F."/>
            <person name="Danza F."/>
            <person name="Storelli N."/>
            <person name="Wittwer M."/>
            <person name="Tonolla M."/>
        </authorList>
    </citation>
    <scope>NUCLEOTIDE SEQUENCE [LARGE SCALE GENOMIC DNA]</scope>
    <source>
        <strain evidence="2 3">Cad16T</strain>
    </source>
</reference>
<dbReference type="KEGG" id="tsy:THSYN_27725"/>
<organism evidence="2 3">
    <name type="scientific">Candidatus Thiodictyon syntrophicum</name>
    <dbReference type="NCBI Taxonomy" id="1166950"/>
    <lineage>
        <taxon>Bacteria</taxon>
        <taxon>Pseudomonadati</taxon>
        <taxon>Pseudomonadota</taxon>
        <taxon>Gammaproteobacteria</taxon>
        <taxon>Chromatiales</taxon>
        <taxon>Chromatiaceae</taxon>
        <taxon>Thiodictyon</taxon>
    </lineage>
</organism>
<feature type="transmembrane region" description="Helical" evidence="1">
    <location>
        <begin position="231"/>
        <end position="253"/>
    </location>
</feature>
<feature type="transmembrane region" description="Helical" evidence="1">
    <location>
        <begin position="273"/>
        <end position="294"/>
    </location>
</feature>
<feature type="transmembrane region" description="Helical" evidence="1">
    <location>
        <begin position="107"/>
        <end position="127"/>
    </location>
</feature>
<keyword evidence="3" id="KW-1185">Reference proteome</keyword>
<dbReference type="AlphaFoldDB" id="A0A2K8UFM7"/>
<name>A0A2K8UFM7_9GAMM</name>
<feature type="transmembrane region" description="Helical" evidence="1">
    <location>
        <begin position="300"/>
        <end position="319"/>
    </location>
</feature>
<dbReference type="EMBL" id="CP020370">
    <property type="protein sequence ID" value="AUB84352.1"/>
    <property type="molecule type" value="Genomic_DNA"/>
</dbReference>
<proteinExistence type="predicted"/>
<feature type="transmembrane region" description="Helical" evidence="1">
    <location>
        <begin position="186"/>
        <end position="211"/>
    </location>
</feature>
<keyword evidence="1" id="KW-1133">Transmembrane helix</keyword>
<evidence type="ECO:0000256" key="1">
    <source>
        <dbReference type="SAM" id="Phobius"/>
    </source>
</evidence>
<evidence type="ECO:0008006" key="4">
    <source>
        <dbReference type="Google" id="ProtNLM"/>
    </source>
</evidence>
<accession>A0A2K8UFM7</accession>
<dbReference type="Proteomes" id="UP000232638">
    <property type="component" value="Chromosome"/>
</dbReference>
<protein>
    <recommendedName>
        <fullName evidence="4">Stage II sporulation protein M</fullName>
    </recommendedName>
</protein>